<reference evidence="1" key="1">
    <citation type="submission" date="2018-02" db="EMBL/GenBank/DDBJ databases">
        <title>The genomes of Aspergillus section Nigri reveals drivers in fungal speciation.</title>
        <authorList>
            <consortium name="DOE Joint Genome Institute"/>
            <person name="Vesth T.C."/>
            <person name="Nybo J."/>
            <person name="Theobald S."/>
            <person name="Brandl J."/>
            <person name="Frisvad J.C."/>
            <person name="Nielsen K.F."/>
            <person name="Lyhne E.K."/>
            <person name="Kogle M.E."/>
            <person name="Kuo A."/>
            <person name="Riley R."/>
            <person name="Clum A."/>
            <person name="Nolan M."/>
            <person name="Lipzen A."/>
            <person name="Salamov A."/>
            <person name="Henrissat B."/>
            <person name="Wiebenga A."/>
            <person name="De vries R.P."/>
            <person name="Grigoriev I.V."/>
            <person name="Mortensen U.H."/>
            <person name="Andersen M.R."/>
            <person name="Baker S.E."/>
        </authorList>
    </citation>
    <scope>NUCLEOTIDE SEQUENCE</scope>
    <source>
        <strain evidence="1">CBS 121060</strain>
    </source>
</reference>
<protein>
    <submittedName>
        <fullName evidence="1">Uncharacterized protein</fullName>
    </submittedName>
</protein>
<keyword evidence="2" id="KW-1185">Reference proteome</keyword>
<sequence>MVAIKFSILLSSRRVFQIPYIMHATAGVAVAVSAWALASVLIVCLRCIPLQVYWDKFIPAKCWVNSRDYFLGKSIPDTVTNLCILAIPLKTIWQLHTNRMQKVVLTLTCFMGGLVTVVSIIRPVCLLRVDLSSEDITWNFVPYLIWTCVKFNVGTVAAQRVMFTTTSVPPLIATLVHISPNPDWVAERFVQFPDGQEQIVAQQPVEIRRQGSMAAVYGGG</sequence>
<proteinExistence type="predicted"/>
<name>A0ACD1H1E9_9EURO</name>
<gene>
    <name evidence="1" type="ORF">BO66DRAFT_473380</name>
</gene>
<evidence type="ECO:0000313" key="1">
    <source>
        <dbReference type="EMBL" id="RAH67561.1"/>
    </source>
</evidence>
<dbReference type="EMBL" id="KZ824973">
    <property type="protein sequence ID" value="RAH67561.1"/>
    <property type="molecule type" value="Genomic_DNA"/>
</dbReference>
<accession>A0ACD1H1E9</accession>
<organism evidence="1 2">
    <name type="scientific">Aspergillus aculeatinus CBS 121060</name>
    <dbReference type="NCBI Taxonomy" id="1448322"/>
    <lineage>
        <taxon>Eukaryota</taxon>
        <taxon>Fungi</taxon>
        <taxon>Dikarya</taxon>
        <taxon>Ascomycota</taxon>
        <taxon>Pezizomycotina</taxon>
        <taxon>Eurotiomycetes</taxon>
        <taxon>Eurotiomycetidae</taxon>
        <taxon>Eurotiales</taxon>
        <taxon>Aspergillaceae</taxon>
        <taxon>Aspergillus</taxon>
        <taxon>Aspergillus subgen. Circumdati</taxon>
    </lineage>
</organism>
<dbReference type="Proteomes" id="UP000249661">
    <property type="component" value="Unassembled WGS sequence"/>
</dbReference>
<evidence type="ECO:0000313" key="2">
    <source>
        <dbReference type="Proteomes" id="UP000249661"/>
    </source>
</evidence>